<feature type="compositionally biased region" description="Polar residues" evidence="1">
    <location>
        <begin position="9"/>
        <end position="21"/>
    </location>
</feature>
<feature type="region of interest" description="Disordered" evidence="1">
    <location>
        <begin position="81"/>
        <end position="132"/>
    </location>
</feature>
<reference evidence="2 3" key="1">
    <citation type="submission" date="2016-05" db="EMBL/GenBank/DDBJ databases">
        <title>A degradative enzymes factory behind the ericoid mycorrhizal symbiosis.</title>
        <authorList>
            <consortium name="DOE Joint Genome Institute"/>
            <person name="Martino E."/>
            <person name="Morin E."/>
            <person name="Grelet G."/>
            <person name="Kuo A."/>
            <person name="Kohler A."/>
            <person name="Daghino S."/>
            <person name="Barry K."/>
            <person name="Choi C."/>
            <person name="Cichocki N."/>
            <person name="Clum A."/>
            <person name="Copeland A."/>
            <person name="Hainaut M."/>
            <person name="Haridas S."/>
            <person name="Labutti K."/>
            <person name="Lindquist E."/>
            <person name="Lipzen A."/>
            <person name="Khouja H.-R."/>
            <person name="Murat C."/>
            <person name="Ohm R."/>
            <person name="Olson A."/>
            <person name="Spatafora J."/>
            <person name="Veneault-Fourrey C."/>
            <person name="Henrissat B."/>
            <person name="Grigoriev I."/>
            <person name="Martin F."/>
            <person name="Perotto S."/>
        </authorList>
    </citation>
    <scope>NUCLEOTIDE SEQUENCE [LARGE SCALE GENOMIC DNA]</scope>
    <source>
        <strain evidence="2 3">UAMH 7357</strain>
    </source>
</reference>
<dbReference type="Proteomes" id="UP000235672">
    <property type="component" value="Unassembled WGS sequence"/>
</dbReference>
<evidence type="ECO:0000313" key="3">
    <source>
        <dbReference type="Proteomes" id="UP000235672"/>
    </source>
</evidence>
<organism evidence="2 3">
    <name type="scientific">Hyaloscypha hepaticicola</name>
    <dbReference type="NCBI Taxonomy" id="2082293"/>
    <lineage>
        <taxon>Eukaryota</taxon>
        <taxon>Fungi</taxon>
        <taxon>Dikarya</taxon>
        <taxon>Ascomycota</taxon>
        <taxon>Pezizomycotina</taxon>
        <taxon>Leotiomycetes</taxon>
        <taxon>Helotiales</taxon>
        <taxon>Hyaloscyphaceae</taxon>
        <taxon>Hyaloscypha</taxon>
    </lineage>
</organism>
<feature type="compositionally biased region" description="Basic and acidic residues" evidence="1">
    <location>
        <begin position="81"/>
        <end position="91"/>
    </location>
</feature>
<feature type="region of interest" description="Disordered" evidence="1">
    <location>
        <begin position="1"/>
        <end position="52"/>
    </location>
</feature>
<accession>A0A2J6PEX3</accession>
<feature type="compositionally biased region" description="Polar residues" evidence="1">
    <location>
        <begin position="30"/>
        <end position="52"/>
    </location>
</feature>
<feature type="compositionally biased region" description="Basic and acidic residues" evidence="1">
    <location>
        <begin position="108"/>
        <end position="120"/>
    </location>
</feature>
<gene>
    <name evidence="2" type="ORF">NA56DRAFT_712983</name>
</gene>
<proteinExistence type="predicted"/>
<evidence type="ECO:0000313" key="2">
    <source>
        <dbReference type="EMBL" id="PMD12580.1"/>
    </source>
</evidence>
<feature type="compositionally biased region" description="Polar residues" evidence="1">
    <location>
        <begin position="224"/>
        <end position="233"/>
    </location>
</feature>
<feature type="region of interest" description="Disordered" evidence="1">
    <location>
        <begin position="176"/>
        <end position="196"/>
    </location>
</feature>
<feature type="region of interest" description="Disordered" evidence="1">
    <location>
        <begin position="223"/>
        <end position="254"/>
    </location>
</feature>
<name>A0A2J6PEX3_9HELO</name>
<evidence type="ECO:0000256" key="1">
    <source>
        <dbReference type="SAM" id="MobiDB-lite"/>
    </source>
</evidence>
<protein>
    <submittedName>
        <fullName evidence="2">Uncharacterized protein</fullName>
    </submittedName>
</protein>
<dbReference type="EMBL" id="KZ613547">
    <property type="protein sequence ID" value="PMD12580.1"/>
    <property type="molecule type" value="Genomic_DNA"/>
</dbReference>
<keyword evidence="3" id="KW-1185">Reference proteome</keyword>
<dbReference type="AlphaFoldDB" id="A0A2J6PEX3"/>
<sequence>MSRLFNCFSHPTVSTSRSSDTLHPPPPYTETPSQSQSFHSAPSLSTQHRNNGYENLTLHFTQSENAVRERRLRGFHQRVVERGERGGERGGRVGKGGEAGNVAAQDMKGTKARGEREEKGMGAGVGRNFKEELGDDISELRLDGDAEGDNGKCEQEAREVTVTRIQPLVEVAAGVQGEGARQGESLQRGRGKGRNYCTPEVRRRVEEWIAGCEREGCKGFVKSVRTSEGSGENSSRGQSSGDGDGNEKRDEGAFFWSPKVQLSMYVK</sequence>